<dbReference type="KEGG" id="kim:G3T16_11160"/>
<name>A0A6C0U257_9GAMM</name>
<organism evidence="1 2">
    <name type="scientific">Kineobactrum salinum</name>
    <dbReference type="NCBI Taxonomy" id="2708301"/>
    <lineage>
        <taxon>Bacteria</taxon>
        <taxon>Pseudomonadati</taxon>
        <taxon>Pseudomonadota</taxon>
        <taxon>Gammaproteobacteria</taxon>
        <taxon>Cellvibrionales</taxon>
        <taxon>Halieaceae</taxon>
        <taxon>Kineobactrum</taxon>
    </lineage>
</organism>
<gene>
    <name evidence="1" type="ORF">G3T16_11160</name>
</gene>
<proteinExistence type="predicted"/>
<keyword evidence="2" id="KW-1185">Reference proteome</keyword>
<sequence length="71" mass="7927">MQLKRQRLQQLTIGGLTGVSDIRLARCDPEDDQRRKEWISVAAAIILLSFDLAQQTPGSDFHIDSGVNLYG</sequence>
<accession>A0A6C0U257</accession>
<dbReference type="Proteomes" id="UP000477680">
    <property type="component" value="Chromosome"/>
</dbReference>
<evidence type="ECO:0000313" key="2">
    <source>
        <dbReference type="Proteomes" id="UP000477680"/>
    </source>
</evidence>
<dbReference type="RefSeq" id="WP_163495334.1">
    <property type="nucleotide sequence ID" value="NZ_CP048711.1"/>
</dbReference>
<reference evidence="1 2" key="1">
    <citation type="submission" date="2020-02" db="EMBL/GenBank/DDBJ databases">
        <title>Genome sequencing for Kineobactrum sp. M2.</title>
        <authorList>
            <person name="Park S.-J."/>
        </authorList>
    </citation>
    <scope>NUCLEOTIDE SEQUENCE [LARGE SCALE GENOMIC DNA]</scope>
    <source>
        <strain evidence="1 2">M2</strain>
    </source>
</reference>
<evidence type="ECO:0000313" key="1">
    <source>
        <dbReference type="EMBL" id="QIB65893.1"/>
    </source>
</evidence>
<dbReference type="AlphaFoldDB" id="A0A6C0U257"/>
<protein>
    <submittedName>
        <fullName evidence="1">Uncharacterized protein</fullName>
    </submittedName>
</protein>
<dbReference type="EMBL" id="CP048711">
    <property type="protein sequence ID" value="QIB65893.1"/>
    <property type="molecule type" value="Genomic_DNA"/>
</dbReference>